<name>A0A0C9YEB1_9AGAR</name>
<feature type="coiled-coil region" evidence="1">
    <location>
        <begin position="174"/>
        <end position="296"/>
    </location>
</feature>
<feature type="compositionally biased region" description="Basic residues" evidence="2">
    <location>
        <begin position="20"/>
        <end position="30"/>
    </location>
</feature>
<dbReference type="GO" id="GO:1990644">
    <property type="term" value="F:microtubule site clamp"/>
    <property type="evidence" value="ECO:0007669"/>
    <property type="project" value="TreeGrafter"/>
</dbReference>
<keyword evidence="4" id="KW-1185">Reference proteome</keyword>
<dbReference type="GO" id="GO:0051315">
    <property type="term" value="P:attachment of mitotic spindle microtubules to kinetochore"/>
    <property type="evidence" value="ECO:0007669"/>
    <property type="project" value="TreeGrafter"/>
</dbReference>
<proteinExistence type="predicted"/>
<dbReference type="GO" id="GO:0045144">
    <property type="term" value="P:meiotic sister chromatid segregation"/>
    <property type="evidence" value="ECO:0007669"/>
    <property type="project" value="TreeGrafter"/>
</dbReference>
<feature type="compositionally biased region" description="Acidic residues" evidence="2">
    <location>
        <begin position="72"/>
        <end position="83"/>
    </location>
</feature>
<dbReference type="CDD" id="cd23787">
    <property type="entry name" value="RWD_CSM1"/>
    <property type="match status" value="1"/>
</dbReference>
<dbReference type="STRING" id="1095629.A0A0C9YEB1"/>
<dbReference type="HOGENOM" id="CLU_042819_1_0_1"/>
<reference evidence="4" key="2">
    <citation type="submission" date="2015-01" db="EMBL/GenBank/DDBJ databases">
        <title>Evolutionary Origins and Diversification of the Mycorrhizal Mutualists.</title>
        <authorList>
            <consortium name="DOE Joint Genome Institute"/>
            <consortium name="Mycorrhizal Genomics Consortium"/>
            <person name="Kohler A."/>
            <person name="Kuo A."/>
            <person name="Nagy L.G."/>
            <person name="Floudas D."/>
            <person name="Copeland A."/>
            <person name="Barry K.W."/>
            <person name="Cichocki N."/>
            <person name="Veneault-Fourrey C."/>
            <person name="LaButti K."/>
            <person name="Lindquist E.A."/>
            <person name="Lipzen A."/>
            <person name="Lundell T."/>
            <person name="Morin E."/>
            <person name="Murat C."/>
            <person name="Riley R."/>
            <person name="Ohm R."/>
            <person name="Sun H."/>
            <person name="Tunlid A."/>
            <person name="Henrissat B."/>
            <person name="Grigoriev I.V."/>
            <person name="Hibbett D.S."/>
            <person name="Martin F."/>
        </authorList>
    </citation>
    <scope>NUCLEOTIDE SEQUENCE [LARGE SCALE GENOMIC DNA]</scope>
    <source>
        <strain evidence="4">LaAM-08-1</strain>
    </source>
</reference>
<organism evidence="3 4">
    <name type="scientific">Laccaria amethystina LaAM-08-1</name>
    <dbReference type="NCBI Taxonomy" id="1095629"/>
    <lineage>
        <taxon>Eukaryota</taxon>
        <taxon>Fungi</taxon>
        <taxon>Dikarya</taxon>
        <taxon>Basidiomycota</taxon>
        <taxon>Agaricomycotina</taxon>
        <taxon>Agaricomycetes</taxon>
        <taxon>Agaricomycetidae</taxon>
        <taxon>Agaricales</taxon>
        <taxon>Agaricineae</taxon>
        <taxon>Hydnangiaceae</taxon>
        <taxon>Laccaria</taxon>
    </lineage>
</organism>
<dbReference type="EMBL" id="KN838541">
    <property type="protein sequence ID" value="KIK08782.1"/>
    <property type="molecule type" value="Genomic_DNA"/>
</dbReference>
<dbReference type="InterPro" id="IPR040349">
    <property type="entry name" value="Csm1/Pcs1"/>
</dbReference>
<reference evidence="3 4" key="1">
    <citation type="submission" date="2014-04" db="EMBL/GenBank/DDBJ databases">
        <authorList>
            <consortium name="DOE Joint Genome Institute"/>
            <person name="Kuo A."/>
            <person name="Kohler A."/>
            <person name="Nagy L.G."/>
            <person name="Floudas D."/>
            <person name="Copeland A."/>
            <person name="Barry K.W."/>
            <person name="Cichocki N."/>
            <person name="Veneault-Fourrey C."/>
            <person name="LaButti K."/>
            <person name="Lindquist E.A."/>
            <person name="Lipzen A."/>
            <person name="Lundell T."/>
            <person name="Morin E."/>
            <person name="Murat C."/>
            <person name="Sun H."/>
            <person name="Tunlid A."/>
            <person name="Henrissat B."/>
            <person name="Grigoriev I.V."/>
            <person name="Hibbett D.S."/>
            <person name="Martin F."/>
            <person name="Nordberg H.P."/>
            <person name="Cantor M.N."/>
            <person name="Hua S.X."/>
        </authorList>
    </citation>
    <scope>NUCLEOTIDE SEQUENCE [LARGE SCALE GENOMIC DNA]</scope>
    <source>
        <strain evidence="3 4">LaAM-08-1</strain>
    </source>
</reference>
<dbReference type="GO" id="GO:0033551">
    <property type="term" value="C:monopolin complex"/>
    <property type="evidence" value="ECO:0007669"/>
    <property type="project" value="InterPro"/>
</dbReference>
<dbReference type="PANTHER" id="PTHR28006:SF1">
    <property type="entry name" value="MONOPOLIN COMPLEX SUBUNIT CSM1"/>
    <property type="match status" value="1"/>
</dbReference>
<feature type="compositionally biased region" description="Low complexity" evidence="2">
    <location>
        <begin position="99"/>
        <end position="117"/>
    </location>
</feature>
<sequence>MSDDSGEDFGSFGPTAPKVPAKRKVSRKPSSRAEAGPSTRPATAAAHKKTAKAPSAEDSDVQLIEAPRDPEDAVDGDEDEDEVVQINPPPSQPTRTNRKTAATRAASVTVNGKSTTKGKGKMKDVPLKPAKKNAKPSQVLDVDDLAADEMDVDNAANDIARAINTAAGHKGDNAQALAEQLRRAEAHIEDLKNQLEELFQVRNTEPEELLKQQQTQHQAQVQALESLIKELNAQIARKEPLLLIGEGSLFNILTREEADKETRNLQQQVKSWKAEIEDTNKLLKERDDEIARLRESGLSNFYTSNERVNMVSTEQNLKLELHQEIERGKSIANKVVRAPPSASHGRNGGLLGSDDPKHTEVIKFYEDLTNLLVPVIKMQVGKYLDLDEWIFTCIYTYSNLNGPETKSLSFTLRFCDDLASGESAPVTSKKQLVSTVHYLPLQLDKESQEFVQKLGFLNGAFTFERDQLSLFLRTLYDTMSDTFKNESEGSGEEERG</sequence>
<dbReference type="OrthoDB" id="3216420at2759"/>
<protein>
    <recommendedName>
        <fullName evidence="5">Monopolin complex subunit Csm1/Pcs1 C-terminal domain-containing protein</fullName>
    </recommendedName>
</protein>
<evidence type="ECO:0000313" key="4">
    <source>
        <dbReference type="Proteomes" id="UP000054477"/>
    </source>
</evidence>
<evidence type="ECO:0008006" key="5">
    <source>
        <dbReference type="Google" id="ProtNLM"/>
    </source>
</evidence>
<feature type="region of interest" description="Disordered" evidence="2">
    <location>
        <begin position="1"/>
        <end position="136"/>
    </location>
</feature>
<dbReference type="GO" id="GO:0034506">
    <property type="term" value="C:chromosome, centromeric core domain"/>
    <property type="evidence" value="ECO:0007669"/>
    <property type="project" value="TreeGrafter"/>
</dbReference>
<evidence type="ECO:0000256" key="1">
    <source>
        <dbReference type="SAM" id="Coils"/>
    </source>
</evidence>
<dbReference type="GO" id="GO:0005730">
    <property type="term" value="C:nucleolus"/>
    <property type="evidence" value="ECO:0007669"/>
    <property type="project" value="TreeGrafter"/>
</dbReference>
<dbReference type="PANTHER" id="PTHR28006">
    <property type="entry name" value="MONOPOLIN COMPLEX SUBUNIT CSM1"/>
    <property type="match status" value="1"/>
</dbReference>
<keyword evidence="1" id="KW-0175">Coiled coil</keyword>
<dbReference type="Proteomes" id="UP000054477">
    <property type="component" value="Unassembled WGS sequence"/>
</dbReference>
<evidence type="ECO:0000313" key="3">
    <source>
        <dbReference type="EMBL" id="KIK08782.1"/>
    </source>
</evidence>
<evidence type="ECO:0000256" key="2">
    <source>
        <dbReference type="SAM" id="MobiDB-lite"/>
    </source>
</evidence>
<dbReference type="AlphaFoldDB" id="A0A0C9YEB1"/>
<gene>
    <name evidence="3" type="ORF">K443DRAFT_1411</name>
</gene>
<accession>A0A0C9YEB1</accession>
<dbReference type="GO" id="GO:0072686">
    <property type="term" value="C:mitotic spindle"/>
    <property type="evidence" value="ECO:0007669"/>
    <property type="project" value="TreeGrafter"/>
</dbReference>